<dbReference type="GO" id="GO:0016705">
    <property type="term" value="F:oxidoreductase activity, acting on paired donors, with incorporation or reduction of molecular oxygen"/>
    <property type="evidence" value="ECO:0007669"/>
    <property type="project" value="InterPro"/>
</dbReference>
<keyword evidence="7 13" id="KW-0479">Metal-binding</keyword>
<dbReference type="InParanoid" id="A0A1Y2DWI5"/>
<evidence type="ECO:0000256" key="10">
    <source>
        <dbReference type="ARBA" id="ARBA00023004"/>
    </source>
</evidence>
<feature type="compositionally biased region" description="Low complexity" evidence="14">
    <location>
        <begin position="369"/>
        <end position="381"/>
    </location>
</feature>
<dbReference type="PRINTS" id="PR00385">
    <property type="entry name" value="P450"/>
</dbReference>
<keyword evidence="5 13" id="KW-0349">Heme</keyword>
<sequence>MLLLVQRVSRHSSTATLLLLQHQRTSFFTLSHQRHSTTTHFNTIIMSSSTNLRQRPSAKSTNTAPASPPSPNRSHSSHSHSHSHGGHSHGEEEATALLSALSGSTDPGSRITLIGLAANVGLTGVKGAAGFILGSAALLADAAHSGSDLLADIVTLTTYRMSRKPVSDSHPYGYGKYESLGSLVVSFLLIGTALGIGLHSYHLLLTTLSSMPHMNASLLASLDALPHGHSHGGAEGAGAGDDAEIVDPRAMWFAAGSIVVKEWLYRATLKVAKSEHSNVLLANAFHHRSDAFGSLVAVGAIGGAWLGYPVLDPLGGLLVSGMILKQGAGVGITALKELTDQITDPTLPPRVHTLVASLRDPTLPPLPPFTTRSSTSLLSAPSPTPVAPPLPSSTGALPILSIPSIRIFASGPSLLLDIQLVLPSGLTLREANRVEREVREKCVEELGGQRVREVVVRLVGEGEEVDTDTHININMQALLAQAGLNLSEQDVKLSLIAIGIVLLGYVGSKALRMGSREAFLPPGPKTIPILGNLLQLPLEYTHLQMTKWAAEYGPIFSLKLANQTMIVLTGPSEVKELLDRRSATTSDRPPLHVANEVITNGKHLLAMGYGNRWRLVRRIMHQYLTVRMCEEKHQFVQAAESTQMIWDVLNQPTDYYNRVRRYSTGVILSIVYGRRGPSWKGVVSDLYEVMDPWSEIVETGATPPMDIFPWIKKLPNFLSPWRKKAQKVRQMELELYGSLASEVKTRRSKGILRDSLMDQVFDMQEKDGGGEPLLDDEQVAYIGGVLLEGGSDTTSSLTLSFLLACCAFPEVLAKAQAEVDSVCGRGRMPDFGDFDSLPYIRMCVKEVQRWRPVVITAFPHYTTKDERYKNYIIPKGTILIGNTYGIHFDPVKYPEPNVFRPERFADFPLSAPEYAAMSGDESRDHYGYGWGRRICVGLHIAERSMFLNIARLVWAFNITEDPAHPVDINNYSPGFLSAPRTFKCNITPRDDKVKDVVGAEFEAAKSVFKEYTD</sequence>
<dbReference type="GO" id="GO:0004497">
    <property type="term" value="F:monooxygenase activity"/>
    <property type="evidence" value="ECO:0007669"/>
    <property type="project" value="UniProtKB-KW"/>
</dbReference>
<dbReference type="InterPro" id="IPR036396">
    <property type="entry name" value="Cyt_P450_sf"/>
</dbReference>
<evidence type="ECO:0000256" key="3">
    <source>
        <dbReference type="ARBA" id="ARBA00005179"/>
    </source>
</evidence>
<dbReference type="PANTHER" id="PTHR46300">
    <property type="entry name" value="P450, PUTATIVE (EUROFUNG)-RELATED-RELATED"/>
    <property type="match status" value="1"/>
</dbReference>
<gene>
    <name evidence="17" type="ORF">BCR35DRAFT_355043</name>
</gene>
<feature type="region of interest" description="Disordered" evidence="14">
    <location>
        <begin position="365"/>
        <end position="386"/>
    </location>
</feature>
<dbReference type="Gene3D" id="1.10.630.10">
    <property type="entry name" value="Cytochrome P450"/>
    <property type="match status" value="1"/>
</dbReference>
<evidence type="ECO:0000256" key="12">
    <source>
        <dbReference type="ARBA" id="ARBA00023136"/>
    </source>
</evidence>
<keyword evidence="9" id="KW-0560">Oxidoreductase</keyword>
<keyword evidence="10 13" id="KW-0408">Iron</keyword>
<dbReference type="GO" id="GO:0030003">
    <property type="term" value="P:intracellular monoatomic cation homeostasis"/>
    <property type="evidence" value="ECO:0007669"/>
    <property type="project" value="UniProtKB-ARBA"/>
</dbReference>
<evidence type="ECO:0000313" key="18">
    <source>
        <dbReference type="Proteomes" id="UP000193467"/>
    </source>
</evidence>
<feature type="region of interest" description="Disordered" evidence="14">
    <location>
        <begin position="48"/>
        <end position="92"/>
    </location>
</feature>
<reference evidence="17 18" key="1">
    <citation type="submission" date="2016-07" db="EMBL/GenBank/DDBJ databases">
        <title>Pervasive Adenine N6-methylation of Active Genes in Fungi.</title>
        <authorList>
            <consortium name="DOE Joint Genome Institute"/>
            <person name="Mondo S.J."/>
            <person name="Dannebaum R.O."/>
            <person name="Kuo R.C."/>
            <person name="Labutti K."/>
            <person name="Haridas S."/>
            <person name="Kuo A."/>
            <person name="Salamov A."/>
            <person name="Ahrendt S.R."/>
            <person name="Lipzen A."/>
            <person name="Sullivan W."/>
            <person name="Andreopoulos W.B."/>
            <person name="Clum A."/>
            <person name="Lindquist E."/>
            <person name="Daum C."/>
            <person name="Ramamoorthy G.K."/>
            <person name="Gryganskyi A."/>
            <person name="Culley D."/>
            <person name="Magnuson J.K."/>
            <person name="James T.Y."/>
            <person name="O'Malley M.A."/>
            <person name="Stajich J.E."/>
            <person name="Spatafora J.W."/>
            <person name="Visel A."/>
            <person name="Grigoriev I.V."/>
        </authorList>
    </citation>
    <scope>NUCLEOTIDE SEQUENCE [LARGE SCALE GENOMIC DNA]</scope>
    <source>
        <strain evidence="17 18">62-1032</strain>
    </source>
</reference>
<evidence type="ECO:0000256" key="6">
    <source>
        <dbReference type="ARBA" id="ARBA00022692"/>
    </source>
</evidence>
<keyword evidence="11" id="KW-0503">Monooxygenase</keyword>
<dbReference type="OrthoDB" id="2537654at2759"/>
<evidence type="ECO:0000256" key="13">
    <source>
        <dbReference type="PIRSR" id="PIRSR602401-1"/>
    </source>
</evidence>
<dbReference type="SUPFAM" id="SSF48264">
    <property type="entry name" value="Cytochrome P450"/>
    <property type="match status" value="1"/>
</dbReference>
<dbReference type="InterPro" id="IPR027469">
    <property type="entry name" value="Cation_efflux_TMD_sf"/>
</dbReference>
<dbReference type="InterPro" id="IPR058533">
    <property type="entry name" value="Cation_efflux_TM"/>
</dbReference>
<dbReference type="AlphaFoldDB" id="A0A1Y2DWI5"/>
<evidence type="ECO:0000313" key="17">
    <source>
        <dbReference type="EMBL" id="ORY63662.1"/>
    </source>
</evidence>
<dbReference type="GO" id="GO:0020037">
    <property type="term" value="F:heme binding"/>
    <property type="evidence" value="ECO:0007669"/>
    <property type="project" value="InterPro"/>
</dbReference>
<dbReference type="InterPro" id="IPR002524">
    <property type="entry name" value="Cation_efflux"/>
</dbReference>
<dbReference type="GO" id="GO:0016020">
    <property type="term" value="C:membrane"/>
    <property type="evidence" value="ECO:0007669"/>
    <property type="project" value="UniProtKB-SubCell"/>
</dbReference>
<evidence type="ECO:0000259" key="16">
    <source>
        <dbReference type="Pfam" id="PF01545"/>
    </source>
</evidence>
<feature type="transmembrane region" description="Helical" evidence="15">
    <location>
        <begin position="180"/>
        <end position="204"/>
    </location>
</feature>
<feature type="domain" description="Cation efflux protein transmembrane" evidence="16">
    <location>
        <begin position="113"/>
        <end position="338"/>
    </location>
</feature>
<dbReference type="Gene3D" id="3.30.70.1350">
    <property type="entry name" value="Cation efflux protein, cytoplasmic domain"/>
    <property type="match status" value="1"/>
</dbReference>
<dbReference type="SUPFAM" id="SSF161111">
    <property type="entry name" value="Cation efflux protein transmembrane domain-like"/>
    <property type="match status" value="1"/>
</dbReference>
<dbReference type="Pfam" id="PF01545">
    <property type="entry name" value="Cation_efflux"/>
    <property type="match status" value="1"/>
</dbReference>
<keyword evidence="18" id="KW-1185">Reference proteome</keyword>
<evidence type="ECO:0000256" key="8">
    <source>
        <dbReference type="ARBA" id="ARBA00022989"/>
    </source>
</evidence>
<dbReference type="InterPro" id="IPR002401">
    <property type="entry name" value="Cyt_P450_E_grp-I"/>
</dbReference>
<feature type="binding site" description="axial binding residue" evidence="13">
    <location>
        <position position="935"/>
    </location>
    <ligand>
        <name>heme</name>
        <dbReference type="ChEBI" id="CHEBI:30413"/>
    </ligand>
    <ligandPart>
        <name>Fe</name>
        <dbReference type="ChEBI" id="CHEBI:18248"/>
    </ligandPart>
</feature>
<dbReference type="PANTHER" id="PTHR46300:SF2">
    <property type="entry name" value="CYTOCHROME P450 MONOOXYGENASE ALNH-RELATED"/>
    <property type="match status" value="1"/>
</dbReference>
<comment type="subcellular location">
    <subcellularLocation>
        <location evidence="2">Membrane</location>
        <topology evidence="2">Multi-pass membrane protein</topology>
    </subcellularLocation>
</comment>
<evidence type="ECO:0000256" key="14">
    <source>
        <dbReference type="SAM" id="MobiDB-lite"/>
    </source>
</evidence>
<dbReference type="PRINTS" id="PR00463">
    <property type="entry name" value="EP450I"/>
</dbReference>
<proteinExistence type="inferred from homology"/>
<dbReference type="GO" id="GO:0098771">
    <property type="term" value="P:inorganic ion homeostasis"/>
    <property type="evidence" value="ECO:0007669"/>
    <property type="project" value="UniProtKB-ARBA"/>
</dbReference>
<keyword evidence="12 15" id="KW-0472">Membrane</keyword>
<name>A0A1Y2DWI5_9BASI</name>
<comment type="caution">
    <text evidence="17">The sequence shown here is derived from an EMBL/GenBank/DDBJ whole genome shotgun (WGS) entry which is preliminary data.</text>
</comment>
<dbReference type="Proteomes" id="UP000193467">
    <property type="component" value="Unassembled WGS sequence"/>
</dbReference>
<protein>
    <submittedName>
        <fullName evidence="17">Cytochrome P450</fullName>
    </submittedName>
</protein>
<dbReference type="Pfam" id="PF00067">
    <property type="entry name" value="p450"/>
    <property type="match status" value="1"/>
</dbReference>
<dbReference type="GO" id="GO:0008324">
    <property type="term" value="F:monoatomic cation transmembrane transporter activity"/>
    <property type="evidence" value="ECO:0007669"/>
    <property type="project" value="InterPro"/>
</dbReference>
<comment type="cofactor">
    <cofactor evidence="1 13">
        <name>heme</name>
        <dbReference type="ChEBI" id="CHEBI:30413"/>
    </cofactor>
</comment>
<dbReference type="InterPro" id="IPR036837">
    <property type="entry name" value="Cation_efflux_CTD_sf"/>
</dbReference>
<dbReference type="Gene3D" id="1.20.1510.10">
    <property type="entry name" value="Cation efflux protein transmembrane domain"/>
    <property type="match status" value="1"/>
</dbReference>
<dbReference type="GO" id="GO:0005506">
    <property type="term" value="F:iron ion binding"/>
    <property type="evidence" value="ECO:0007669"/>
    <property type="project" value="InterPro"/>
</dbReference>
<dbReference type="EMBL" id="MCGR01000068">
    <property type="protein sequence ID" value="ORY63662.1"/>
    <property type="molecule type" value="Genomic_DNA"/>
</dbReference>
<accession>A0A1Y2DWI5</accession>
<evidence type="ECO:0000256" key="7">
    <source>
        <dbReference type="ARBA" id="ARBA00022723"/>
    </source>
</evidence>
<dbReference type="CDD" id="cd11065">
    <property type="entry name" value="CYP64-like"/>
    <property type="match status" value="1"/>
</dbReference>
<dbReference type="InterPro" id="IPR050364">
    <property type="entry name" value="Cytochrome_P450_fung"/>
</dbReference>
<keyword evidence="8 15" id="KW-1133">Transmembrane helix</keyword>
<evidence type="ECO:0000256" key="4">
    <source>
        <dbReference type="ARBA" id="ARBA00010617"/>
    </source>
</evidence>
<evidence type="ECO:0000256" key="9">
    <source>
        <dbReference type="ARBA" id="ARBA00023002"/>
    </source>
</evidence>
<feature type="compositionally biased region" description="Basic residues" evidence="14">
    <location>
        <begin position="75"/>
        <end position="87"/>
    </location>
</feature>
<evidence type="ECO:0000256" key="5">
    <source>
        <dbReference type="ARBA" id="ARBA00022617"/>
    </source>
</evidence>
<organism evidence="17 18">
    <name type="scientific">Leucosporidium creatinivorum</name>
    <dbReference type="NCBI Taxonomy" id="106004"/>
    <lineage>
        <taxon>Eukaryota</taxon>
        <taxon>Fungi</taxon>
        <taxon>Dikarya</taxon>
        <taxon>Basidiomycota</taxon>
        <taxon>Pucciniomycotina</taxon>
        <taxon>Microbotryomycetes</taxon>
        <taxon>Leucosporidiales</taxon>
        <taxon>Leucosporidium</taxon>
    </lineage>
</organism>
<dbReference type="STRING" id="106004.A0A1Y2DWI5"/>
<evidence type="ECO:0000256" key="15">
    <source>
        <dbReference type="SAM" id="Phobius"/>
    </source>
</evidence>
<dbReference type="InterPro" id="IPR001128">
    <property type="entry name" value="Cyt_P450"/>
</dbReference>
<dbReference type="NCBIfam" id="TIGR01297">
    <property type="entry name" value="CDF"/>
    <property type="match status" value="1"/>
</dbReference>
<comment type="pathway">
    <text evidence="3">Secondary metabolite biosynthesis.</text>
</comment>
<keyword evidence="6 15" id="KW-0812">Transmembrane</keyword>
<comment type="similarity">
    <text evidence="4">Belongs to the cytochrome P450 family.</text>
</comment>
<evidence type="ECO:0000256" key="11">
    <source>
        <dbReference type="ARBA" id="ARBA00023033"/>
    </source>
</evidence>
<evidence type="ECO:0000256" key="2">
    <source>
        <dbReference type="ARBA" id="ARBA00004141"/>
    </source>
</evidence>
<evidence type="ECO:0000256" key="1">
    <source>
        <dbReference type="ARBA" id="ARBA00001971"/>
    </source>
</evidence>